<dbReference type="CDD" id="cd04453">
    <property type="entry name" value="S1_RNase_E"/>
    <property type="match status" value="1"/>
</dbReference>
<evidence type="ECO:0000256" key="4">
    <source>
        <dbReference type="ARBA" id="ARBA00022801"/>
    </source>
</evidence>
<comment type="cofactor">
    <cofactor evidence="1">
        <name>Mg(2+)</name>
        <dbReference type="ChEBI" id="CHEBI:18420"/>
    </cofactor>
</comment>
<evidence type="ECO:0000313" key="9">
    <source>
        <dbReference type="EMBL" id="ASO75752.1"/>
    </source>
</evidence>
<keyword evidence="6" id="KW-0694">RNA-binding</keyword>
<evidence type="ECO:0000256" key="1">
    <source>
        <dbReference type="ARBA" id="ARBA00001946"/>
    </source>
</evidence>
<dbReference type="Gene3D" id="2.40.50.140">
    <property type="entry name" value="Nucleic acid-binding proteins"/>
    <property type="match status" value="1"/>
</dbReference>
<evidence type="ECO:0000256" key="6">
    <source>
        <dbReference type="ARBA" id="ARBA00022884"/>
    </source>
</evidence>
<dbReference type="Pfam" id="PF10150">
    <property type="entry name" value="RNase_E_G"/>
    <property type="match status" value="1"/>
</dbReference>
<reference evidence="9" key="1">
    <citation type="journal article" date="2017" name="Genome Biol. Evol.">
        <title>Evolutionary Dynamics of Cryptophyte Plastid Genomes.</title>
        <authorList>
            <person name="Kim J.I."/>
            <person name="Moore C.E."/>
            <person name="Archibald J.M."/>
            <person name="Bhattacharya D."/>
            <person name="Yi G."/>
            <person name="Yoon H.S."/>
            <person name="Shin W."/>
        </authorList>
    </citation>
    <scope>NUCLEOTIDE SEQUENCE</scope>
    <source>
        <strain evidence="9">CNUKR</strain>
    </source>
</reference>
<dbReference type="AlphaFoldDB" id="A0A222AHA3"/>
<comment type="function">
    <text evidence="7">Involved in intercistronic processing of primary transcripts from chloroplast operons. The endonucleolytic activity of the enzyme depends on the number of phosphates at the 5' end, is inhibited by structured RNA, and preferentially cleaves A/U-rich sequences.</text>
</comment>
<evidence type="ECO:0000256" key="7">
    <source>
        <dbReference type="ARBA" id="ARBA00023436"/>
    </source>
</evidence>
<dbReference type="GO" id="GO:0046872">
    <property type="term" value="F:metal ion binding"/>
    <property type="evidence" value="ECO:0007669"/>
    <property type="project" value="UniProtKB-KW"/>
</dbReference>
<geneLocation type="plastid" evidence="9"/>
<gene>
    <name evidence="9" type="primary">rne</name>
</gene>
<dbReference type="GO" id="GO:0016787">
    <property type="term" value="F:hydrolase activity"/>
    <property type="evidence" value="ECO:0007669"/>
    <property type="project" value="UniProtKB-KW"/>
</dbReference>
<feature type="domain" description="RNA-binding protein AU-1/Ribonuclease E/G" evidence="8">
    <location>
        <begin position="108"/>
        <end position="378"/>
    </location>
</feature>
<sequence>MSYKLILIEKSHIGLIYFHNKLLNIVMEHNVYKLNDIYLGRISTVLPSLDAAFVILNPLSKNGFISFDHPKDKNRAKITKSNRNILVQIIREPVGSKGPSVSYEINMIGKYINLFPIPEFATTIRKNHLELEKEYVRAISNLLVSPRVNKINIKAEIMYANINFLIKEVKILKSRWKKILDKFNRFSKPTLVSKRKSFFNKVLEDYSFISFDFIVVDSYQVAMKLKSTLTKIKRFPIEKNIIIEFHHTHSDLIKYYLIDIVLSEIMKPRVNLSKGGYIIIEKTEALTTIDVNSGSFTNLHSSRQTSLWVNCSAAYEIIRQIRLRNIGGIIIIDFIDSTNQSDQIKLLHYLNKLTKKDYVKCSIIQMSELGVVEMTRTRYGQSVYDAFSKKCKSCNGLGFHTLNLNRSKPTPSHLILSSISRFNRKIHKNS</sequence>
<dbReference type="SUPFAM" id="SSF50249">
    <property type="entry name" value="Nucleic acid-binding proteins"/>
    <property type="match status" value="1"/>
</dbReference>
<proteinExistence type="inferred from homology"/>
<dbReference type="PANTHER" id="PTHR30001:SF0">
    <property type="entry name" value="RIBONUCLEASE G"/>
    <property type="match status" value="1"/>
</dbReference>
<dbReference type="RefSeq" id="YP_009420264.1">
    <property type="nucleotide sequence ID" value="NC_035720.1"/>
</dbReference>
<comment type="similarity">
    <text evidence="2">Belongs to the RNase E/G family.</text>
</comment>
<evidence type="ECO:0000256" key="2">
    <source>
        <dbReference type="ARBA" id="ARBA00005522"/>
    </source>
</evidence>
<dbReference type="GO" id="GO:0005737">
    <property type="term" value="C:cytoplasm"/>
    <property type="evidence" value="ECO:0007669"/>
    <property type="project" value="TreeGrafter"/>
</dbReference>
<dbReference type="GO" id="GO:0003723">
    <property type="term" value="F:RNA binding"/>
    <property type="evidence" value="ECO:0007669"/>
    <property type="project" value="UniProtKB-KW"/>
</dbReference>
<dbReference type="PANTHER" id="PTHR30001">
    <property type="entry name" value="RIBONUCLEASE"/>
    <property type="match status" value="1"/>
</dbReference>
<dbReference type="InterPro" id="IPR004659">
    <property type="entry name" value="RNase_E/G"/>
</dbReference>
<name>A0A222AHA3_9CRYP</name>
<dbReference type="GO" id="GO:0004540">
    <property type="term" value="F:RNA nuclease activity"/>
    <property type="evidence" value="ECO:0007669"/>
    <property type="project" value="InterPro"/>
</dbReference>
<organism evidence="9">
    <name type="scientific">Cryptomonas curvata</name>
    <dbReference type="NCBI Taxonomy" id="233186"/>
    <lineage>
        <taxon>Eukaryota</taxon>
        <taxon>Cryptophyceae</taxon>
        <taxon>Cryptomonadales</taxon>
        <taxon>Cryptomonadaceae</taxon>
        <taxon>Cryptomonas</taxon>
    </lineage>
</organism>
<dbReference type="GO" id="GO:0006364">
    <property type="term" value="P:rRNA processing"/>
    <property type="evidence" value="ECO:0007669"/>
    <property type="project" value="TreeGrafter"/>
</dbReference>
<evidence type="ECO:0000256" key="5">
    <source>
        <dbReference type="ARBA" id="ARBA00022842"/>
    </source>
</evidence>
<dbReference type="InterPro" id="IPR019307">
    <property type="entry name" value="RNA-bd_AU-1/RNase_E/G"/>
</dbReference>
<protein>
    <submittedName>
        <fullName evidence="9">Ribonuclease E</fullName>
    </submittedName>
</protein>
<dbReference type="EMBL" id="KY856939">
    <property type="protein sequence ID" value="ASO75752.1"/>
    <property type="molecule type" value="Genomic_DNA"/>
</dbReference>
<keyword evidence="3" id="KW-0479">Metal-binding</keyword>
<keyword evidence="9" id="KW-0934">Plastid</keyword>
<evidence type="ECO:0000256" key="3">
    <source>
        <dbReference type="ARBA" id="ARBA00022723"/>
    </source>
</evidence>
<accession>A0A222AHA3</accession>
<evidence type="ECO:0000259" key="8">
    <source>
        <dbReference type="Pfam" id="PF10150"/>
    </source>
</evidence>
<dbReference type="InterPro" id="IPR012340">
    <property type="entry name" value="NA-bd_OB-fold"/>
</dbReference>
<keyword evidence="5" id="KW-0460">Magnesium</keyword>
<dbReference type="GeneID" id="33910026"/>
<keyword evidence="4" id="KW-0378">Hydrolase</keyword>